<protein>
    <submittedName>
        <fullName evidence="1">Uncharacterized protein</fullName>
    </submittedName>
</protein>
<dbReference type="AlphaFoldDB" id="A0AA42Q425"/>
<dbReference type="EMBL" id="JAOCEK010000023">
    <property type="protein sequence ID" value="MDH1336624.1"/>
    <property type="molecule type" value="Genomic_DNA"/>
</dbReference>
<evidence type="ECO:0000313" key="1">
    <source>
        <dbReference type="EMBL" id="MDH1336624.1"/>
    </source>
</evidence>
<gene>
    <name evidence="1" type="ORF">N5D63_20980</name>
</gene>
<comment type="caution">
    <text evidence="1">The sequence shown here is derived from an EMBL/GenBank/DDBJ whole genome shotgun (WGS) entry which is preliminary data.</text>
</comment>
<accession>A0AA42Q425</accession>
<name>A0AA42Q425_9BURK</name>
<sequence length="168" mass="17419">MSHHSHLRRNSRPASAGGCASLREIWVMRWLMGLLALAMVLGPTLGQMHRAVHAVNTVPTKSYVAHSHAQPTSSAVAVAAAGDCQSDNSGCAPDQGWVHALFAGHGPAECQLLDQANHGYAGPVAVLAFSAPPPDSFIPRPFAPAPRAVFIAAPLAARAPPLSLSSLA</sequence>
<dbReference type="Proteomes" id="UP001161065">
    <property type="component" value="Unassembled WGS sequence"/>
</dbReference>
<reference evidence="1" key="1">
    <citation type="submission" date="2022-09" db="EMBL/GenBank/DDBJ databases">
        <title>Intensive care unit water sources are persistently colonized with multi-drug resistant bacteria and are the site of extensive horizontal gene transfer of antibiotic resistance genes.</title>
        <authorList>
            <person name="Diorio-Toth L."/>
        </authorList>
    </citation>
    <scope>NUCLEOTIDE SEQUENCE</scope>
    <source>
        <strain evidence="1">GD03832</strain>
    </source>
</reference>
<organism evidence="1 2">
    <name type="scientific">Comamonas thiooxydans</name>
    <dbReference type="NCBI Taxonomy" id="363952"/>
    <lineage>
        <taxon>Bacteria</taxon>
        <taxon>Pseudomonadati</taxon>
        <taxon>Pseudomonadota</taxon>
        <taxon>Betaproteobacteria</taxon>
        <taxon>Burkholderiales</taxon>
        <taxon>Comamonadaceae</taxon>
        <taxon>Comamonas</taxon>
    </lineage>
</organism>
<proteinExistence type="predicted"/>
<evidence type="ECO:0000313" key="2">
    <source>
        <dbReference type="Proteomes" id="UP001161065"/>
    </source>
</evidence>